<organism evidence="1 2">
    <name type="scientific">Desulfoprunum benzoelyticum</name>
    <dbReference type="NCBI Taxonomy" id="1506996"/>
    <lineage>
        <taxon>Bacteria</taxon>
        <taxon>Pseudomonadati</taxon>
        <taxon>Thermodesulfobacteriota</taxon>
        <taxon>Desulfobulbia</taxon>
        <taxon>Desulfobulbales</taxon>
        <taxon>Desulfobulbaceae</taxon>
        <taxon>Desulfoprunum</taxon>
    </lineage>
</organism>
<protein>
    <submittedName>
        <fullName evidence="1">Uncharacterized protein</fullName>
    </submittedName>
</protein>
<name>A0A840V3E6_9BACT</name>
<dbReference type="EMBL" id="JACHEO010000024">
    <property type="protein sequence ID" value="MBB5349348.1"/>
    <property type="molecule type" value="Genomic_DNA"/>
</dbReference>
<accession>A0A840V3E6</accession>
<comment type="caution">
    <text evidence="1">The sequence shown here is derived from an EMBL/GenBank/DDBJ whole genome shotgun (WGS) entry which is preliminary data.</text>
</comment>
<sequence>MHYMKISMVICEEYQFSIPIVQHLHRRTMKKRTIESRDSMVLLLFKQPPPKGALARRTTTMVDQAAEPTLLTLMVKREILREAAFL</sequence>
<reference evidence="1 2" key="1">
    <citation type="submission" date="2020-08" db="EMBL/GenBank/DDBJ databases">
        <title>Genomic Encyclopedia of Type Strains, Phase IV (KMG-IV): sequencing the most valuable type-strain genomes for metagenomic binning, comparative biology and taxonomic classification.</title>
        <authorList>
            <person name="Goeker M."/>
        </authorList>
    </citation>
    <scope>NUCLEOTIDE SEQUENCE [LARGE SCALE GENOMIC DNA]</scope>
    <source>
        <strain evidence="1 2">DSM 28570</strain>
    </source>
</reference>
<proteinExistence type="predicted"/>
<dbReference type="Proteomes" id="UP000539642">
    <property type="component" value="Unassembled WGS sequence"/>
</dbReference>
<evidence type="ECO:0000313" key="2">
    <source>
        <dbReference type="Proteomes" id="UP000539642"/>
    </source>
</evidence>
<keyword evidence="2" id="KW-1185">Reference proteome</keyword>
<dbReference type="AlphaFoldDB" id="A0A840V3E6"/>
<evidence type="ECO:0000313" key="1">
    <source>
        <dbReference type="EMBL" id="MBB5349348.1"/>
    </source>
</evidence>
<gene>
    <name evidence="1" type="ORF">HNQ81_003101</name>
</gene>